<evidence type="ECO:0000256" key="5">
    <source>
        <dbReference type="ARBA" id="ARBA00022692"/>
    </source>
</evidence>
<evidence type="ECO:0000259" key="24">
    <source>
        <dbReference type="PROSITE" id="PS50927"/>
    </source>
</evidence>
<evidence type="ECO:0000259" key="23">
    <source>
        <dbReference type="PROSITE" id="PS50026"/>
    </source>
</evidence>
<dbReference type="GO" id="GO:0016020">
    <property type="term" value="C:membrane"/>
    <property type="evidence" value="ECO:0007669"/>
    <property type="project" value="UniProtKB-SubCell"/>
</dbReference>
<keyword evidence="8 17" id="KW-0418">Kinase</keyword>
<evidence type="ECO:0000256" key="2">
    <source>
        <dbReference type="ARBA" id="ARBA00022527"/>
    </source>
</evidence>
<keyword evidence="12" id="KW-1015">Disulfide bond</keyword>
<keyword evidence="3 18" id="KW-0245">EGF-like domain</keyword>
<evidence type="ECO:0000256" key="12">
    <source>
        <dbReference type="ARBA" id="ARBA00023157"/>
    </source>
</evidence>
<evidence type="ECO:0000256" key="9">
    <source>
        <dbReference type="ARBA" id="ARBA00022840"/>
    </source>
</evidence>
<evidence type="ECO:0000256" key="17">
    <source>
        <dbReference type="PIRNR" id="PIRNR000641"/>
    </source>
</evidence>
<keyword evidence="14" id="KW-0325">Glycoprotein</keyword>
<reference evidence="26" key="1">
    <citation type="submission" date="2016-02" db="EMBL/GenBank/DDBJ databases">
        <title>WGS assembly of Manihot esculenta.</title>
        <authorList>
            <person name="Bredeson J.V."/>
            <person name="Prochnik S.E."/>
            <person name="Lyons J.B."/>
            <person name="Schmutz J."/>
            <person name="Grimwood J."/>
            <person name="Vrebalov J."/>
            <person name="Bart R.S."/>
            <person name="Amuge T."/>
            <person name="Ferguson M.E."/>
            <person name="Green R."/>
            <person name="Putnam N."/>
            <person name="Stites J."/>
            <person name="Rounsley S."/>
            <person name="Rokhsar D.S."/>
        </authorList>
    </citation>
    <scope>NUCLEOTIDE SEQUENCE [LARGE SCALE GENOMIC DNA]</scope>
    <source>
        <tissue evidence="26">Leaf</tissue>
    </source>
</reference>
<evidence type="ECO:0000256" key="3">
    <source>
        <dbReference type="ARBA" id="ARBA00022536"/>
    </source>
</evidence>
<dbReference type="PROSITE" id="PS50026">
    <property type="entry name" value="EGF_3"/>
    <property type="match status" value="1"/>
</dbReference>
<dbReference type="Gene3D" id="1.10.510.10">
    <property type="entry name" value="Transferase(Phosphotransferase) domain 1"/>
    <property type="match status" value="1"/>
</dbReference>
<dbReference type="InterPro" id="IPR011009">
    <property type="entry name" value="Kinase-like_dom_sf"/>
</dbReference>
<evidence type="ECO:0000256" key="6">
    <source>
        <dbReference type="ARBA" id="ARBA00022729"/>
    </source>
</evidence>
<dbReference type="GO" id="GO:0004674">
    <property type="term" value="F:protein serine/threonine kinase activity"/>
    <property type="evidence" value="ECO:0007669"/>
    <property type="project" value="UniProtKB-KW"/>
</dbReference>
<dbReference type="InterPro" id="IPR001480">
    <property type="entry name" value="Bulb-type_lectin_dom"/>
</dbReference>
<feature type="domain" description="Apple" evidence="25">
    <location>
        <begin position="341"/>
        <end position="426"/>
    </location>
</feature>
<dbReference type="SUPFAM" id="SSF51110">
    <property type="entry name" value="alpha-D-mannose-specific plant lectins"/>
    <property type="match status" value="1"/>
</dbReference>
<proteinExistence type="inferred from homology"/>
<feature type="domain" description="EGF-like" evidence="23">
    <location>
        <begin position="288"/>
        <end position="326"/>
    </location>
</feature>
<evidence type="ECO:0000256" key="11">
    <source>
        <dbReference type="ARBA" id="ARBA00023136"/>
    </source>
</evidence>
<keyword evidence="2 17" id="KW-0723">Serine/threonine-protein kinase</keyword>
<evidence type="ECO:0000256" key="16">
    <source>
        <dbReference type="ARBA" id="ARBA00048679"/>
    </source>
</evidence>
<dbReference type="InterPro" id="IPR024171">
    <property type="entry name" value="SRK-like_kinase"/>
</dbReference>
<keyword evidence="7 17" id="KW-0547">Nucleotide-binding</keyword>
<dbReference type="GO" id="GO:0106310">
    <property type="term" value="F:protein serine kinase activity"/>
    <property type="evidence" value="ECO:0007669"/>
    <property type="project" value="RHEA"/>
</dbReference>
<dbReference type="InterPro" id="IPR036426">
    <property type="entry name" value="Bulb-type_lectin_dom_sf"/>
</dbReference>
<evidence type="ECO:0000259" key="25">
    <source>
        <dbReference type="PROSITE" id="PS50948"/>
    </source>
</evidence>
<dbReference type="Pfam" id="PF00954">
    <property type="entry name" value="S_locus_glycop"/>
    <property type="match status" value="1"/>
</dbReference>
<dbReference type="SMART" id="SM00220">
    <property type="entry name" value="S_TKc"/>
    <property type="match status" value="1"/>
</dbReference>
<feature type="signal peptide" evidence="21">
    <location>
        <begin position="1"/>
        <end position="25"/>
    </location>
</feature>
<dbReference type="EMBL" id="CM004396">
    <property type="protein sequence ID" value="OAY39927.1"/>
    <property type="molecule type" value="Genomic_DNA"/>
</dbReference>
<dbReference type="FunFam" id="3.30.200.20:FF:000059">
    <property type="entry name" value="S-receptor-like serine/threonine-protein kinase"/>
    <property type="match status" value="1"/>
</dbReference>
<feature type="transmembrane region" description="Helical" evidence="20">
    <location>
        <begin position="469"/>
        <end position="494"/>
    </location>
</feature>
<dbReference type="GO" id="GO:0005524">
    <property type="term" value="F:ATP binding"/>
    <property type="evidence" value="ECO:0007669"/>
    <property type="project" value="UniProtKB-UniRule"/>
</dbReference>
<dbReference type="InterPro" id="IPR008271">
    <property type="entry name" value="Ser/Thr_kinase_AS"/>
</dbReference>
<organism evidence="26">
    <name type="scientific">Manihot esculenta</name>
    <name type="common">Cassava</name>
    <name type="synonym">Jatropha manihot</name>
    <dbReference type="NCBI Taxonomy" id="3983"/>
    <lineage>
        <taxon>Eukaryota</taxon>
        <taxon>Viridiplantae</taxon>
        <taxon>Streptophyta</taxon>
        <taxon>Embryophyta</taxon>
        <taxon>Tracheophyta</taxon>
        <taxon>Spermatophyta</taxon>
        <taxon>Magnoliopsida</taxon>
        <taxon>eudicotyledons</taxon>
        <taxon>Gunneridae</taxon>
        <taxon>Pentapetalae</taxon>
        <taxon>rosids</taxon>
        <taxon>fabids</taxon>
        <taxon>Malpighiales</taxon>
        <taxon>Euphorbiaceae</taxon>
        <taxon>Crotonoideae</taxon>
        <taxon>Manihoteae</taxon>
        <taxon>Manihot</taxon>
    </lineage>
</organism>
<dbReference type="AlphaFoldDB" id="A0A2C9V805"/>
<feature type="chain" id="PRO_5013356492" description="Receptor-like serine/threonine-protein kinase" evidence="21">
    <location>
        <begin position="26"/>
        <end position="804"/>
    </location>
</feature>
<keyword evidence="6 21" id="KW-0732">Signal</keyword>
<dbReference type="Gene3D" id="2.90.10.10">
    <property type="entry name" value="Bulb-type lectin domain"/>
    <property type="match status" value="1"/>
</dbReference>
<dbReference type="CDD" id="cd14066">
    <property type="entry name" value="STKc_IRAK"/>
    <property type="match status" value="1"/>
</dbReference>
<dbReference type="InterPro" id="IPR003609">
    <property type="entry name" value="Pan_app"/>
</dbReference>
<dbReference type="Pfam" id="PF01453">
    <property type="entry name" value="B_lectin"/>
    <property type="match status" value="1"/>
</dbReference>
<dbReference type="PROSITE" id="PS00107">
    <property type="entry name" value="PROTEIN_KINASE_ATP"/>
    <property type="match status" value="1"/>
</dbReference>
<evidence type="ECO:0000256" key="15">
    <source>
        <dbReference type="ARBA" id="ARBA00047899"/>
    </source>
</evidence>
<dbReference type="PROSITE" id="PS50011">
    <property type="entry name" value="PROTEIN_KINASE_DOM"/>
    <property type="match status" value="1"/>
</dbReference>
<evidence type="ECO:0000259" key="22">
    <source>
        <dbReference type="PROSITE" id="PS50011"/>
    </source>
</evidence>
<comment type="catalytic activity">
    <reaction evidence="16 17">
        <text>L-seryl-[protein] + ATP = O-phospho-L-seryl-[protein] + ADP + H(+)</text>
        <dbReference type="Rhea" id="RHEA:17989"/>
        <dbReference type="Rhea" id="RHEA-COMP:9863"/>
        <dbReference type="Rhea" id="RHEA-COMP:11604"/>
        <dbReference type="ChEBI" id="CHEBI:15378"/>
        <dbReference type="ChEBI" id="CHEBI:29999"/>
        <dbReference type="ChEBI" id="CHEBI:30616"/>
        <dbReference type="ChEBI" id="CHEBI:83421"/>
        <dbReference type="ChEBI" id="CHEBI:456216"/>
        <dbReference type="EC" id="2.7.11.1"/>
    </reaction>
</comment>
<protein>
    <recommendedName>
        <fullName evidence="17">Receptor-like serine/threonine-protein kinase</fullName>
        <ecNumber evidence="17">2.7.11.1</ecNumber>
    </recommendedName>
</protein>
<dbReference type="GO" id="GO:0004672">
    <property type="term" value="F:protein kinase activity"/>
    <property type="evidence" value="ECO:0000318"/>
    <property type="project" value="GO_Central"/>
</dbReference>
<evidence type="ECO:0000256" key="13">
    <source>
        <dbReference type="ARBA" id="ARBA00023170"/>
    </source>
</evidence>
<dbReference type="SUPFAM" id="SSF56112">
    <property type="entry name" value="Protein kinase-like (PK-like)"/>
    <property type="match status" value="1"/>
</dbReference>
<dbReference type="FunFam" id="1.10.510.10:FF:000537">
    <property type="entry name" value="Putative receptor-like protein kinase"/>
    <property type="match status" value="1"/>
</dbReference>
<dbReference type="Gene3D" id="3.30.200.20">
    <property type="entry name" value="Phosphorylase Kinase, domain 1"/>
    <property type="match status" value="1"/>
</dbReference>
<evidence type="ECO:0000256" key="7">
    <source>
        <dbReference type="ARBA" id="ARBA00022741"/>
    </source>
</evidence>
<evidence type="ECO:0000256" key="21">
    <source>
        <dbReference type="SAM" id="SignalP"/>
    </source>
</evidence>
<comment type="catalytic activity">
    <reaction evidence="15 17">
        <text>L-threonyl-[protein] + ATP = O-phospho-L-threonyl-[protein] + ADP + H(+)</text>
        <dbReference type="Rhea" id="RHEA:46608"/>
        <dbReference type="Rhea" id="RHEA-COMP:11060"/>
        <dbReference type="Rhea" id="RHEA-COMP:11605"/>
        <dbReference type="ChEBI" id="CHEBI:15378"/>
        <dbReference type="ChEBI" id="CHEBI:30013"/>
        <dbReference type="ChEBI" id="CHEBI:30616"/>
        <dbReference type="ChEBI" id="CHEBI:61977"/>
        <dbReference type="ChEBI" id="CHEBI:456216"/>
        <dbReference type="EC" id="2.7.11.1"/>
    </reaction>
</comment>
<dbReference type="EC" id="2.7.11.1" evidence="17"/>
<dbReference type="InterPro" id="IPR017441">
    <property type="entry name" value="Protein_kinase_ATP_BS"/>
</dbReference>
<accession>A0A2C9V805</accession>
<dbReference type="InterPro" id="IPR000719">
    <property type="entry name" value="Prot_kinase_dom"/>
</dbReference>
<keyword evidence="13" id="KW-0675">Receptor</keyword>
<dbReference type="InterPro" id="IPR000742">
    <property type="entry name" value="EGF"/>
</dbReference>
<feature type="domain" description="Bulb-type lectin" evidence="24">
    <location>
        <begin position="31"/>
        <end position="153"/>
    </location>
</feature>
<comment type="similarity">
    <text evidence="17">Belongs to the protein kinase superfamily. Ser/Thr protein kinase family.</text>
</comment>
<dbReference type="PROSITE" id="PS00108">
    <property type="entry name" value="PROTEIN_KINASE_ST"/>
    <property type="match status" value="1"/>
</dbReference>
<comment type="subcellular location">
    <subcellularLocation>
        <location evidence="1">Membrane</location>
        <topology evidence="1">Single-pass type I membrane protein</topology>
    </subcellularLocation>
</comment>
<dbReference type="Pfam" id="PF00069">
    <property type="entry name" value="Pkinase"/>
    <property type="match status" value="1"/>
</dbReference>
<gene>
    <name evidence="26" type="ORF">MANES_10G134700</name>
</gene>
<evidence type="ECO:0000256" key="20">
    <source>
        <dbReference type="SAM" id="Phobius"/>
    </source>
</evidence>
<dbReference type="GO" id="GO:0048544">
    <property type="term" value="P:recognition of pollen"/>
    <property type="evidence" value="ECO:0007669"/>
    <property type="project" value="InterPro"/>
</dbReference>
<evidence type="ECO:0000313" key="26">
    <source>
        <dbReference type="EMBL" id="OAY39927.1"/>
    </source>
</evidence>
<dbReference type="PROSITE" id="PS50927">
    <property type="entry name" value="BULB_LECTIN"/>
    <property type="match status" value="1"/>
</dbReference>
<dbReference type="InterPro" id="IPR000858">
    <property type="entry name" value="S_locus_glycoprot_dom"/>
</dbReference>
<dbReference type="PANTHER" id="PTHR47974">
    <property type="entry name" value="OS07G0415500 PROTEIN"/>
    <property type="match status" value="1"/>
</dbReference>
<dbReference type="PIRSF" id="PIRSF000641">
    <property type="entry name" value="SRK"/>
    <property type="match status" value="1"/>
</dbReference>
<keyword evidence="5 20" id="KW-0812">Transmembrane</keyword>
<sequence length="804" mass="90732">MKFHMAAPSMLVAFFLIVSPPFSFSIYNGSIGGGSSLYVENPDDVLISPNRIFSAGFYQVGENAYTFAIWFSEPSCFNSCTVVWMLNRDVPINGRHSKLSLLETGNLILSDAGKSIVWASNTFSMSSSSLQLHDTGNLILITQSESKILWQSFDSPTDTLLPLQSLSKGSVLVSSRSSTKFSSGFYKLSFDGDNILHTLYNGPPEVSIAFWPNRWSLNLDAGRTSDNSSRIAVLDSLGKFTSSDNFNFLSADYGVQMQRRLRLDFDGNLRLYSRKNSKDNWTVSWQIYSQPCLIYGACGPNSMCKYVPSFGRKCSCLPGYKMKNPSDWSLGCEPEIMVPNCSASNQATFIQFPHVEMNGNDMGYFLNYTLDKCKELCLQRCDCKGFIFRFYLHYRPDNVPYCFPKTRLLNGYSSPHYDGNLYLKVSKTNPSKTDWLSTEELSLDCPAAAAVTQLDRRYAQSRESWSLKFLIGFFSVVGIVEILVVVSVWVFLIINQKRNVTTQEYLLAATGFKRFTYDELKKATNNFKEEIGRGASGIVYKGLIDGQHRVAAIKRLNNSSQGGEAEFVAEISTAGKLNHMNLIDMWGCCAEGKHRLLVYEHMENGSLADNLSSNKSLDWKKRFEIALGTARGLAYLHEECLEWILHCDVKPQNILLDAEYRPKISDFGLSRLLKRDDLHKSSFSRIRGTRGYMAPEWISNRHITAKVDVYSYGIVVLEMVTGKSPSMGDNVEEKGLVQWVKQKRNTTSASGLWWKEMIEPVMGIEYDAKKMETLIEVALKCVEEDRAARPTMSQVVEMIMKHEN</sequence>
<dbReference type="PANTHER" id="PTHR47974:SF3">
    <property type="entry name" value="RECEPTOR-LIKE SERINE_THREONINE-PROTEIN KINASE"/>
    <property type="match status" value="1"/>
</dbReference>
<keyword evidence="10 20" id="KW-1133">Transmembrane helix</keyword>
<keyword evidence="9 17" id="KW-0067">ATP-binding</keyword>
<dbReference type="PROSITE" id="PS50948">
    <property type="entry name" value="PAN"/>
    <property type="match status" value="1"/>
</dbReference>
<dbReference type="CDD" id="cd00028">
    <property type="entry name" value="B_lectin"/>
    <property type="match status" value="1"/>
</dbReference>
<evidence type="ECO:0000256" key="10">
    <source>
        <dbReference type="ARBA" id="ARBA00022989"/>
    </source>
</evidence>
<feature type="domain" description="Protein kinase" evidence="22">
    <location>
        <begin position="525"/>
        <end position="804"/>
    </location>
</feature>
<evidence type="ECO:0000256" key="14">
    <source>
        <dbReference type="ARBA" id="ARBA00023180"/>
    </source>
</evidence>
<evidence type="ECO:0000256" key="18">
    <source>
        <dbReference type="PROSITE-ProRule" id="PRU00076"/>
    </source>
</evidence>
<evidence type="ECO:0000256" key="8">
    <source>
        <dbReference type="ARBA" id="ARBA00022777"/>
    </source>
</evidence>
<evidence type="ECO:0000256" key="1">
    <source>
        <dbReference type="ARBA" id="ARBA00004479"/>
    </source>
</evidence>
<feature type="binding site" evidence="19">
    <location>
        <position position="554"/>
    </location>
    <ligand>
        <name>ATP</name>
        <dbReference type="ChEBI" id="CHEBI:30616"/>
    </ligand>
</feature>
<dbReference type="SMART" id="SM00108">
    <property type="entry name" value="B_lectin"/>
    <property type="match status" value="1"/>
</dbReference>
<dbReference type="OrthoDB" id="619632at2759"/>
<keyword evidence="4 17" id="KW-0808">Transferase</keyword>
<name>A0A2C9V805_MANES</name>
<keyword evidence="11 20" id="KW-0472">Membrane</keyword>
<comment type="caution">
    <text evidence="18">Lacks conserved residue(s) required for the propagation of feature annotation.</text>
</comment>
<evidence type="ECO:0000256" key="19">
    <source>
        <dbReference type="PROSITE-ProRule" id="PRU10141"/>
    </source>
</evidence>
<evidence type="ECO:0000256" key="4">
    <source>
        <dbReference type="ARBA" id="ARBA00022679"/>
    </source>
</evidence>